<accession>A0A1D8ING0</accession>
<dbReference type="Pfam" id="PF10048">
    <property type="entry name" value="DUF2282"/>
    <property type="match status" value="1"/>
</dbReference>
<evidence type="ECO:0000256" key="1">
    <source>
        <dbReference type="SAM" id="SignalP"/>
    </source>
</evidence>
<keyword evidence="1" id="KW-0732">Signal</keyword>
<dbReference type="EMBL" id="CP017415">
    <property type="protein sequence ID" value="AOU97951.1"/>
    <property type="molecule type" value="Genomic_DNA"/>
</dbReference>
<reference evidence="3" key="1">
    <citation type="submission" date="2016-09" db="EMBL/GenBank/DDBJ databases">
        <title>Acidihalobacter prosperus F5.</title>
        <authorList>
            <person name="Khaleque H.N."/>
            <person name="Ramsay J.P."/>
            <person name="Kaksonen A.H."/>
            <person name="Boxall N.J."/>
            <person name="Watkin E.L.J."/>
        </authorList>
    </citation>
    <scope>NUCLEOTIDE SEQUENCE [LARGE SCALE GENOMIC DNA]</scope>
    <source>
        <strain evidence="3">F5</strain>
    </source>
</reference>
<protein>
    <submittedName>
        <fullName evidence="2">Uncharacterized protein</fullName>
    </submittedName>
</protein>
<keyword evidence="3" id="KW-1185">Reference proteome</keyword>
<dbReference type="KEGG" id="aprs:BI364_08235"/>
<dbReference type="InterPro" id="IPR018740">
    <property type="entry name" value="DUF2282_membr"/>
</dbReference>
<organism evidence="2 3">
    <name type="scientific">Acidihalobacter yilgarnensis</name>
    <dbReference type="NCBI Taxonomy" id="2819280"/>
    <lineage>
        <taxon>Bacteria</taxon>
        <taxon>Pseudomonadati</taxon>
        <taxon>Pseudomonadota</taxon>
        <taxon>Gammaproteobacteria</taxon>
        <taxon>Chromatiales</taxon>
        <taxon>Ectothiorhodospiraceae</taxon>
        <taxon>Acidihalobacter</taxon>
    </lineage>
</organism>
<name>A0A1D8ING0_9GAMM</name>
<dbReference type="Proteomes" id="UP000095401">
    <property type="component" value="Chromosome"/>
</dbReference>
<evidence type="ECO:0000313" key="2">
    <source>
        <dbReference type="EMBL" id="AOU97951.1"/>
    </source>
</evidence>
<gene>
    <name evidence="2" type="ORF">BI364_08235</name>
</gene>
<feature type="signal peptide" evidence="1">
    <location>
        <begin position="1"/>
        <end position="29"/>
    </location>
</feature>
<feature type="chain" id="PRO_5009108351" evidence="1">
    <location>
        <begin position="30"/>
        <end position="130"/>
    </location>
</feature>
<sequence>MRSHHKILKLALASVVASATLAAVTPANAADGPQMVKCFGVNAAHRNDCKTATGSCAGSDPKARDPNAFILVPQGVCGMIAGGTTHPSEVALKREQMFHHKLMEMSPEKREMVKKMLEMKREKLHGESGS</sequence>
<dbReference type="AlphaFoldDB" id="A0A1D8ING0"/>
<proteinExistence type="predicted"/>
<evidence type="ECO:0000313" key="3">
    <source>
        <dbReference type="Proteomes" id="UP000095401"/>
    </source>
</evidence>
<dbReference type="RefSeq" id="WP_070078327.1">
    <property type="nucleotide sequence ID" value="NZ_CP017415.1"/>
</dbReference>